<name>A0A811UES6_CERCA</name>
<sequence length="100" mass="11096">MVCMNESGYIYASTGNNLNFLVCTLANLEQSGSWTFGKFIQNLHCDSLVLSLFLLYFLGGVFARLNAFKLKARTTGLTTSSPPARLLDILDILYSVFKCL</sequence>
<evidence type="ECO:0000313" key="2">
    <source>
        <dbReference type="EMBL" id="CAD6997742.1"/>
    </source>
</evidence>
<dbReference type="EMBL" id="CAJHJT010000012">
    <property type="protein sequence ID" value="CAD6997742.1"/>
    <property type="molecule type" value="Genomic_DNA"/>
</dbReference>
<organism evidence="2 3">
    <name type="scientific">Ceratitis capitata</name>
    <name type="common">Mediterranean fruit fly</name>
    <name type="synonym">Tephritis capitata</name>
    <dbReference type="NCBI Taxonomy" id="7213"/>
    <lineage>
        <taxon>Eukaryota</taxon>
        <taxon>Metazoa</taxon>
        <taxon>Ecdysozoa</taxon>
        <taxon>Arthropoda</taxon>
        <taxon>Hexapoda</taxon>
        <taxon>Insecta</taxon>
        <taxon>Pterygota</taxon>
        <taxon>Neoptera</taxon>
        <taxon>Endopterygota</taxon>
        <taxon>Diptera</taxon>
        <taxon>Brachycera</taxon>
        <taxon>Muscomorpha</taxon>
        <taxon>Tephritoidea</taxon>
        <taxon>Tephritidae</taxon>
        <taxon>Ceratitis</taxon>
        <taxon>Ceratitis</taxon>
    </lineage>
</organism>
<protein>
    <submittedName>
        <fullName evidence="2">(Mediterranean fruit fly) hypothetical protein</fullName>
    </submittedName>
</protein>
<accession>A0A811UES6</accession>
<keyword evidence="1" id="KW-1133">Transmembrane helix</keyword>
<keyword evidence="1" id="KW-0472">Membrane</keyword>
<keyword evidence="3" id="KW-1185">Reference proteome</keyword>
<dbReference type="Proteomes" id="UP000606786">
    <property type="component" value="Unassembled WGS sequence"/>
</dbReference>
<keyword evidence="1" id="KW-0812">Transmembrane</keyword>
<evidence type="ECO:0000256" key="1">
    <source>
        <dbReference type="SAM" id="Phobius"/>
    </source>
</evidence>
<dbReference type="AlphaFoldDB" id="A0A811UES6"/>
<evidence type="ECO:0000313" key="3">
    <source>
        <dbReference type="Proteomes" id="UP000606786"/>
    </source>
</evidence>
<feature type="transmembrane region" description="Helical" evidence="1">
    <location>
        <begin position="48"/>
        <end position="67"/>
    </location>
</feature>
<gene>
    <name evidence="2" type="ORF">CCAP1982_LOCUS6374</name>
</gene>
<comment type="caution">
    <text evidence="2">The sequence shown here is derived from an EMBL/GenBank/DDBJ whole genome shotgun (WGS) entry which is preliminary data.</text>
</comment>
<proteinExistence type="predicted"/>
<reference evidence="2" key="1">
    <citation type="submission" date="2020-11" db="EMBL/GenBank/DDBJ databases">
        <authorList>
            <person name="Whitehead M."/>
        </authorList>
    </citation>
    <scope>NUCLEOTIDE SEQUENCE</scope>
    <source>
        <strain evidence="2">EGII</strain>
    </source>
</reference>